<name>A0AAD8ET08_DIPPU</name>
<dbReference type="Proteomes" id="UP001233999">
    <property type="component" value="Unassembled WGS sequence"/>
</dbReference>
<protein>
    <submittedName>
        <fullName evidence="2">Uncharacterized protein</fullName>
    </submittedName>
</protein>
<feature type="transmembrane region" description="Helical" evidence="1">
    <location>
        <begin position="6"/>
        <end position="25"/>
    </location>
</feature>
<proteinExistence type="predicted"/>
<keyword evidence="1" id="KW-0812">Transmembrane</keyword>
<feature type="transmembrane region" description="Helical" evidence="1">
    <location>
        <begin position="69"/>
        <end position="86"/>
    </location>
</feature>
<evidence type="ECO:0000313" key="2">
    <source>
        <dbReference type="EMBL" id="KAJ9600627.1"/>
    </source>
</evidence>
<reference evidence="2" key="2">
    <citation type="submission" date="2023-05" db="EMBL/GenBank/DDBJ databases">
        <authorList>
            <person name="Fouks B."/>
        </authorList>
    </citation>
    <scope>NUCLEOTIDE SEQUENCE</scope>
    <source>
        <strain evidence="2">Stay&amp;Tobe</strain>
        <tissue evidence="2">Testes</tissue>
    </source>
</reference>
<comment type="caution">
    <text evidence="2">The sequence shown here is derived from an EMBL/GenBank/DDBJ whole genome shotgun (WGS) entry which is preliminary data.</text>
</comment>
<keyword evidence="3" id="KW-1185">Reference proteome</keyword>
<keyword evidence="1" id="KW-0472">Membrane</keyword>
<reference evidence="2" key="1">
    <citation type="journal article" date="2023" name="IScience">
        <title>Live-bearing cockroach genome reveals convergent evolutionary mechanisms linked to viviparity in insects and beyond.</title>
        <authorList>
            <person name="Fouks B."/>
            <person name="Harrison M.C."/>
            <person name="Mikhailova A.A."/>
            <person name="Marchal E."/>
            <person name="English S."/>
            <person name="Carruthers M."/>
            <person name="Jennings E.C."/>
            <person name="Chiamaka E.L."/>
            <person name="Frigard R.A."/>
            <person name="Pippel M."/>
            <person name="Attardo G.M."/>
            <person name="Benoit J.B."/>
            <person name="Bornberg-Bauer E."/>
            <person name="Tobe S.S."/>
        </authorList>
    </citation>
    <scope>NUCLEOTIDE SEQUENCE</scope>
    <source>
        <strain evidence="2">Stay&amp;Tobe</strain>
    </source>
</reference>
<evidence type="ECO:0000313" key="3">
    <source>
        <dbReference type="Proteomes" id="UP001233999"/>
    </source>
</evidence>
<feature type="transmembrane region" description="Helical" evidence="1">
    <location>
        <begin position="37"/>
        <end position="63"/>
    </location>
</feature>
<dbReference type="AlphaFoldDB" id="A0AAD8ET08"/>
<keyword evidence="1" id="KW-1133">Transmembrane helix</keyword>
<sequence>VSVFHILLIGFELHCLLVEYFVWTWEYDFGGSQAKILLLLNLMNLTFMNFVIKLGSSGIFIVHGCSMDGGVFLNMYNMIIFINIHLKGFKTGVSLKI</sequence>
<organism evidence="2 3">
    <name type="scientific">Diploptera punctata</name>
    <name type="common">Pacific beetle cockroach</name>
    <dbReference type="NCBI Taxonomy" id="6984"/>
    <lineage>
        <taxon>Eukaryota</taxon>
        <taxon>Metazoa</taxon>
        <taxon>Ecdysozoa</taxon>
        <taxon>Arthropoda</taxon>
        <taxon>Hexapoda</taxon>
        <taxon>Insecta</taxon>
        <taxon>Pterygota</taxon>
        <taxon>Neoptera</taxon>
        <taxon>Polyneoptera</taxon>
        <taxon>Dictyoptera</taxon>
        <taxon>Blattodea</taxon>
        <taxon>Blaberoidea</taxon>
        <taxon>Blaberidae</taxon>
        <taxon>Diplopterinae</taxon>
        <taxon>Diploptera</taxon>
    </lineage>
</organism>
<evidence type="ECO:0000256" key="1">
    <source>
        <dbReference type="SAM" id="Phobius"/>
    </source>
</evidence>
<feature type="non-terminal residue" evidence="2">
    <location>
        <position position="1"/>
    </location>
</feature>
<accession>A0AAD8ET08</accession>
<dbReference type="EMBL" id="JASPKZ010000211">
    <property type="protein sequence ID" value="KAJ9600627.1"/>
    <property type="molecule type" value="Genomic_DNA"/>
</dbReference>
<gene>
    <name evidence="2" type="ORF">L9F63_026235</name>
</gene>
<feature type="non-terminal residue" evidence="2">
    <location>
        <position position="97"/>
    </location>
</feature>